<accession>A0A9W9PP06</accession>
<keyword evidence="4" id="KW-1185">Reference proteome</keyword>
<dbReference type="GO" id="GO:0005829">
    <property type="term" value="C:cytosol"/>
    <property type="evidence" value="ECO:0007669"/>
    <property type="project" value="TreeGrafter"/>
</dbReference>
<evidence type="ECO:0000259" key="2">
    <source>
        <dbReference type="Pfam" id="PF06110"/>
    </source>
</evidence>
<dbReference type="PANTHER" id="PTHR12452:SF0">
    <property type="entry name" value="THIOREDOXIN DOMAIN-CONTAINING PROTEIN 17"/>
    <property type="match status" value="1"/>
</dbReference>
<protein>
    <recommendedName>
        <fullName evidence="2">Thioredoxin domain-containing protein</fullName>
    </recommendedName>
</protein>
<name>A0A9W9PP06_9EURO</name>
<reference evidence="3" key="1">
    <citation type="submission" date="2022-12" db="EMBL/GenBank/DDBJ databases">
        <authorList>
            <person name="Petersen C."/>
        </authorList>
    </citation>
    <scope>NUCLEOTIDE SEQUENCE</scope>
    <source>
        <strain evidence="3">IBT 21472</strain>
    </source>
</reference>
<comment type="caution">
    <text evidence="3">The sequence shown here is derived from an EMBL/GenBank/DDBJ whole genome shotgun (WGS) entry which is preliminary data.</text>
</comment>
<feature type="domain" description="Thioredoxin" evidence="2">
    <location>
        <begin position="23"/>
        <end position="119"/>
    </location>
</feature>
<evidence type="ECO:0000313" key="4">
    <source>
        <dbReference type="Proteomes" id="UP001147746"/>
    </source>
</evidence>
<dbReference type="EMBL" id="JAPZBO010000009">
    <property type="protein sequence ID" value="KAJ5303024.1"/>
    <property type="molecule type" value="Genomic_DNA"/>
</dbReference>
<dbReference type="PANTHER" id="PTHR12452">
    <property type="entry name" value="42-9-9 PROTEIN-RELATED"/>
    <property type="match status" value="1"/>
</dbReference>
<dbReference type="Gene3D" id="3.40.30.10">
    <property type="entry name" value="Glutaredoxin"/>
    <property type="match status" value="1"/>
</dbReference>
<reference evidence="3" key="2">
    <citation type="journal article" date="2023" name="IMA Fungus">
        <title>Comparative genomic study of the Penicillium genus elucidates a diverse pangenome and 15 lateral gene transfer events.</title>
        <authorList>
            <person name="Petersen C."/>
            <person name="Sorensen T."/>
            <person name="Nielsen M.R."/>
            <person name="Sondergaard T.E."/>
            <person name="Sorensen J.L."/>
            <person name="Fitzpatrick D.A."/>
            <person name="Frisvad J.C."/>
            <person name="Nielsen K.L."/>
        </authorList>
    </citation>
    <scope>NUCLEOTIDE SEQUENCE</scope>
    <source>
        <strain evidence="3">IBT 21472</strain>
    </source>
</reference>
<dbReference type="InterPro" id="IPR010357">
    <property type="entry name" value="TXNDC17_dom"/>
</dbReference>
<proteinExistence type="inferred from homology"/>
<comment type="similarity">
    <text evidence="1">Belongs to the thioredoxin family.</text>
</comment>
<dbReference type="InterPro" id="IPR036249">
    <property type="entry name" value="Thioredoxin-like_sf"/>
</dbReference>
<gene>
    <name evidence="3" type="ORF">N7476_009823</name>
</gene>
<sequence length="145" mass="16028">MPITMNPTLPSSPKELALSNGPGSKLFIAFISSPDPTTKQAWCPDVRAALPHINEAFTGSDAPTLSLIEVGQKPELYEYTWSVAQEADMSFSRWNNLQNVYRTTWGTKNIPALVRYQQVNGEVAETGRLVEGEIMNKEGLRAFIA</sequence>
<organism evidence="3 4">
    <name type="scientific">Penicillium atrosanguineum</name>
    <dbReference type="NCBI Taxonomy" id="1132637"/>
    <lineage>
        <taxon>Eukaryota</taxon>
        <taxon>Fungi</taxon>
        <taxon>Dikarya</taxon>
        <taxon>Ascomycota</taxon>
        <taxon>Pezizomycotina</taxon>
        <taxon>Eurotiomycetes</taxon>
        <taxon>Eurotiomycetidae</taxon>
        <taxon>Eurotiales</taxon>
        <taxon>Aspergillaceae</taxon>
        <taxon>Penicillium</taxon>
    </lineage>
</organism>
<dbReference type="Proteomes" id="UP001147746">
    <property type="component" value="Unassembled WGS sequence"/>
</dbReference>
<dbReference type="AlphaFoldDB" id="A0A9W9PP06"/>
<evidence type="ECO:0000256" key="1">
    <source>
        <dbReference type="ARBA" id="ARBA00008987"/>
    </source>
</evidence>
<dbReference type="GO" id="GO:0047134">
    <property type="term" value="F:protein-disulfide reductase [NAD(P)H] activity"/>
    <property type="evidence" value="ECO:0007669"/>
    <property type="project" value="InterPro"/>
</dbReference>
<dbReference type="SUPFAM" id="SSF52833">
    <property type="entry name" value="Thioredoxin-like"/>
    <property type="match status" value="1"/>
</dbReference>
<dbReference type="Pfam" id="PF06110">
    <property type="entry name" value="TXD17-like_Trx"/>
    <property type="match status" value="1"/>
</dbReference>
<evidence type="ECO:0000313" key="3">
    <source>
        <dbReference type="EMBL" id="KAJ5303024.1"/>
    </source>
</evidence>
<dbReference type="InterPro" id="IPR045108">
    <property type="entry name" value="TXNDC17-like"/>
</dbReference>